<comment type="caution">
    <text evidence="1">The sequence shown here is derived from an EMBL/GenBank/DDBJ whole genome shotgun (WGS) entry which is preliminary data.</text>
</comment>
<name>A0A822A142_9BILA</name>
<organism evidence="1 2">
    <name type="scientific">Rotaria socialis</name>
    <dbReference type="NCBI Taxonomy" id="392032"/>
    <lineage>
        <taxon>Eukaryota</taxon>
        <taxon>Metazoa</taxon>
        <taxon>Spiralia</taxon>
        <taxon>Gnathifera</taxon>
        <taxon>Rotifera</taxon>
        <taxon>Eurotatoria</taxon>
        <taxon>Bdelloidea</taxon>
        <taxon>Philodinida</taxon>
        <taxon>Philodinidae</taxon>
        <taxon>Rotaria</taxon>
    </lineage>
</organism>
<evidence type="ECO:0000313" key="2">
    <source>
        <dbReference type="Proteomes" id="UP000663873"/>
    </source>
</evidence>
<keyword evidence="2" id="KW-1185">Reference proteome</keyword>
<reference evidence="1" key="1">
    <citation type="submission" date="2021-02" db="EMBL/GenBank/DDBJ databases">
        <authorList>
            <person name="Nowell W R."/>
        </authorList>
    </citation>
    <scope>NUCLEOTIDE SEQUENCE</scope>
</reference>
<sequence length="80" mass="9204">LAAGGSDRDDCYHDEEAESIDEDVIDEVRKVYDEILEKKVAAYPYENYPDISLGEFVSAEIEQYIKIKNVTLDKDELDEQ</sequence>
<gene>
    <name evidence="1" type="ORF">UJA718_LOCUS49776</name>
</gene>
<protein>
    <submittedName>
        <fullName evidence="1">Uncharacterized protein</fullName>
    </submittedName>
</protein>
<accession>A0A822A142</accession>
<evidence type="ECO:0000313" key="1">
    <source>
        <dbReference type="EMBL" id="CAF4990219.1"/>
    </source>
</evidence>
<dbReference type="EMBL" id="CAJOBP010106336">
    <property type="protein sequence ID" value="CAF4990219.1"/>
    <property type="molecule type" value="Genomic_DNA"/>
</dbReference>
<dbReference type="Proteomes" id="UP000663873">
    <property type="component" value="Unassembled WGS sequence"/>
</dbReference>
<dbReference type="AlphaFoldDB" id="A0A822A142"/>
<proteinExistence type="predicted"/>
<feature type="non-terminal residue" evidence="1">
    <location>
        <position position="1"/>
    </location>
</feature>
<feature type="non-terminal residue" evidence="1">
    <location>
        <position position="80"/>
    </location>
</feature>